<name>A0A6G1BZM8_9ORYZ</name>
<feature type="compositionally biased region" description="Basic and acidic residues" evidence="1">
    <location>
        <begin position="42"/>
        <end position="58"/>
    </location>
</feature>
<feature type="region of interest" description="Disordered" evidence="1">
    <location>
        <begin position="1"/>
        <end position="68"/>
    </location>
</feature>
<evidence type="ECO:0000256" key="1">
    <source>
        <dbReference type="SAM" id="MobiDB-lite"/>
    </source>
</evidence>
<dbReference type="Proteomes" id="UP000479710">
    <property type="component" value="Unassembled WGS sequence"/>
</dbReference>
<proteinExistence type="predicted"/>
<keyword evidence="3" id="KW-1185">Reference proteome</keyword>
<accession>A0A6G1BZM8</accession>
<dbReference type="InterPro" id="IPR044508">
    <property type="entry name" value="At5g50450/At1g67340-like"/>
</dbReference>
<evidence type="ECO:0000313" key="3">
    <source>
        <dbReference type="Proteomes" id="UP000479710"/>
    </source>
</evidence>
<organism evidence="2 3">
    <name type="scientific">Oryza meyeriana var. granulata</name>
    <dbReference type="NCBI Taxonomy" id="110450"/>
    <lineage>
        <taxon>Eukaryota</taxon>
        <taxon>Viridiplantae</taxon>
        <taxon>Streptophyta</taxon>
        <taxon>Embryophyta</taxon>
        <taxon>Tracheophyta</taxon>
        <taxon>Spermatophyta</taxon>
        <taxon>Magnoliopsida</taxon>
        <taxon>Liliopsida</taxon>
        <taxon>Poales</taxon>
        <taxon>Poaceae</taxon>
        <taxon>BOP clade</taxon>
        <taxon>Oryzoideae</taxon>
        <taxon>Oryzeae</taxon>
        <taxon>Oryzinae</taxon>
        <taxon>Oryza</taxon>
        <taxon>Oryza meyeriana</taxon>
    </lineage>
</organism>
<gene>
    <name evidence="2" type="ORF">E2562_028022</name>
</gene>
<reference evidence="2 3" key="1">
    <citation type="submission" date="2019-11" db="EMBL/GenBank/DDBJ databases">
        <title>Whole genome sequence of Oryza granulata.</title>
        <authorList>
            <person name="Li W."/>
        </authorList>
    </citation>
    <scope>NUCLEOTIDE SEQUENCE [LARGE SCALE GENOMIC DNA]</scope>
    <source>
        <strain evidence="3">cv. Menghai</strain>
        <tissue evidence="2">Leaf</tissue>
    </source>
</reference>
<dbReference type="PANTHER" id="PTHR46758">
    <property type="entry name" value="MYND DOMAIN-CONTAINING"/>
    <property type="match status" value="1"/>
</dbReference>
<sequence>MVNMPTVQPADRRIAQIHPRGEELGVGSRERMGVRRSACALSREEGESPGKRRRKDGEGSPEVASDGGGIGAFGVLHNELVVSILADVAAFAGSPTDLATAMLTGLPKDGRNLQAGAQLYARATSRGRNDTLHELGHCVSDGYDVRHSLSDG</sequence>
<evidence type="ECO:0000313" key="2">
    <source>
        <dbReference type="EMBL" id="KAF0893608.1"/>
    </source>
</evidence>
<dbReference type="PANTHER" id="PTHR46758:SF18">
    <property type="entry name" value="OS04G0385600 PROTEIN"/>
    <property type="match status" value="1"/>
</dbReference>
<dbReference type="AlphaFoldDB" id="A0A6G1BZM8"/>
<protein>
    <submittedName>
        <fullName evidence="2">Uncharacterized protein</fullName>
    </submittedName>
</protein>
<dbReference type="EMBL" id="SPHZ02000011">
    <property type="protein sequence ID" value="KAF0893608.1"/>
    <property type="molecule type" value="Genomic_DNA"/>
</dbReference>
<comment type="caution">
    <text evidence="2">The sequence shown here is derived from an EMBL/GenBank/DDBJ whole genome shotgun (WGS) entry which is preliminary data.</text>
</comment>
<feature type="compositionally biased region" description="Basic and acidic residues" evidence="1">
    <location>
        <begin position="10"/>
        <end position="33"/>
    </location>
</feature>